<evidence type="ECO:0000313" key="3">
    <source>
        <dbReference type="Proteomes" id="UP000553706"/>
    </source>
</evidence>
<organism evidence="2 3">
    <name type="scientific">Acidocella aromatica</name>
    <dbReference type="NCBI Taxonomy" id="1303579"/>
    <lineage>
        <taxon>Bacteria</taxon>
        <taxon>Pseudomonadati</taxon>
        <taxon>Pseudomonadota</taxon>
        <taxon>Alphaproteobacteria</taxon>
        <taxon>Acetobacterales</taxon>
        <taxon>Acidocellaceae</taxon>
        <taxon>Acidocella</taxon>
    </lineage>
</organism>
<comment type="caution">
    <text evidence="2">The sequence shown here is derived from an EMBL/GenBank/DDBJ whole genome shotgun (WGS) entry which is preliminary data.</text>
</comment>
<feature type="region of interest" description="Disordered" evidence="1">
    <location>
        <begin position="87"/>
        <end position="110"/>
    </location>
</feature>
<keyword evidence="3" id="KW-1185">Reference proteome</keyword>
<dbReference type="RefSeq" id="WP_183265154.1">
    <property type="nucleotide sequence ID" value="NZ_JACHFJ010000001.1"/>
</dbReference>
<sequence>MEQIHWHVHPDAPLIQRHQAAGQRRLIVHIMRDEQRGGLMGPPEFVHQRLQRVTRLLREYKEVGVENFILSGYPHLEDAYRKHPFGQSHNSGPFGETVANAYRPATQAAG</sequence>
<dbReference type="Proteomes" id="UP000553706">
    <property type="component" value="Unassembled WGS sequence"/>
</dbReference>
<gene>
    <name evidence="2" type="ORF">HNP71_000391</name>
</gene>
<dbReference type="AlphaFoldDB" id="A0A840VBE9"/>
<proteinExistence type="predicted"/>
<evidence type="ECO:0000256" key="1">
    <source>
        <dbReference type="SAM" id="MobiDB-lite"/>
    </source>
</evidence>
<reference evidence="2 3" key="1">
    <citation type="submission" date="2020-08" db="EMBL/GenBank/DDBJ databases">
        <title>Genomic Encyclopedia of Type Strains, Phase IV (KMG-IV): sequencing the most valuable type-strain genomes for metagenomic binning, comparative biology and taxonomic classification.</title>
        <authorList>
            <person name="Goeker M."/>
        </authorList>
    </citation>
    <scope>NUCLEOTIDE SEQUENCE [LARGE SCALE GENOMIC DNA]</scope>
    <source>
        <strain evidence="2 3">DSM 27026</strain>
    </source>
</reference>
<dbReference type="EMBL" id="JACHFJ010000001">
    <property type="protein sequence ID" value="MBB5372167.1"/>
    <property type="molecule type" value="Genomic_DNA"/>
</dbReference>
<protein>
    <submittedName>
        <fullName evidence="2">Uncharacterized protein</fullName>
    </submittedName>
</protein>
<evidence type="ECO:0000313" key="2">
    <source>
        <dbReference type="EMBL" id="MBB5372167.1"/>
    </source>
</evidence>
<name>A0A840VBE9_9PROT</name>
<accession>A0A840VBE9</accession>